<dbReference type="Proteomes" id="UP000724874">
    <property type="component" value="Unassembled WGS sequence"/>
</dbReference>
<dbReference type="GO" id="GO:0003676">
    <property type="term" value="F:nucleic acid binding"/>
    <property type="evidence" value="ECO:0007669"/>
    <property type="project" value="InterPro"/>
</dbReference>
<reference evidence="2" key="1">
    <citation type="submission" date="2020-11" db="EMBL/GenBank/DDBJ databases">
        <authorList>
            <consortium name="DOE Joint Genome Institute"/>
            <person name="Ahrendt S."/>
            <person name="Riley R."/>
            <person name="Andreopoulos W."/>
            <person name="LaButti K."/>
            <person name="Pangilinan J."/>
            <person name="Ruiz-duenas F.J."/>
            <person name="Barrasa J.M."/>
            <person name="Sanchez-Garcia M."/>
            <person name="Camarero S."/>
            <person name="Miyauchi S."/>
            <person name="Serrano A."/>
            <person name="Linde D."/>
            <person name="Babiker R."/>
            <person name="Drula E."/>
            <person name="Ayuso-Fernandez I."/>
            <person name="Pacheco R."/>
            <person name="Padilla G."/>
            <person name="Ferreira P."/>
            <person name="Barriuso J."/>
            <person name="Kellner H."/>
            <person name="Castanera R."/>
            <person name="Alfaro M."/>
            <person name="Ramirez L."/>
            <person name="Pisabarro A.G."/>
            <person name="Kuo A."/>
            <person name="Tritt A."/>
            <person name="Lipzen A."/>
            <person name="He G."/>
            <person name="Yan M."/>
            <person name="Ng V."/>
            <person name="Cullen D."/>
            <person name="Martin F."/>
            <person name="Rosso M.-N."/>
            <person name="Henrissat B."/>
            <person name="Hibbett D."/>
            <person name="Martinez A.T."/>
            <person name="Grigoriev I.V."/>
        </authorList>
    </citation>
    <scope>NUCLEOTIDE SEQUENCE</scope>
    <source>
        <strain evidence="2">AH 44721</strain>
    </source>
</reference>
<dbReference type="AlphaFoldDB" id="A0A9P5TLB7"/>
<dbReference type="Gene3D" id="3.40.50.300">
    <property type="entry name" value="P-loop containing nucleotide triphosphate hydrolases"/>
    <property type="match status" value="1"/>
</dbReference>
<name>A0A9P5TLB7_GYMJU</name>
<dbReference type="Pfam" id="PF00270">
    <property type="entry name" value="DEAD"/>
    <property type="match status" value="1"/>
</dbReference>
<organism evidence="2 3">
    <name type="scientific">Gymnopilus junonius</name>
    <name type="common">Spectacular rustgill mushroom</name>
    <name type="synonym">Gymnopilus spectabilis subsp. junonius</name>
    <dbReference type="NCBI Taxonomy" id="109634"/>
    <lineage>
        <taxon>Eukaryota</taxon>
        <taxon>Fungi</taxon>
        <taxon>Dikarya</taxon>
        <taxon>Basidiomycota</taxon>
        <taxon>Agaricomycotina</taxon>
        <taxon>Agaricomycetes</taxon>
        <taxon>Agaricomycetidae</taxon>
        <taxon>Agaricales</taxon>
        <taxon>Agaricineae</taxon>
        <taxon>Hymenogastraceae</taxon>
        <taxon>Gymnopilus</taxon>
    </lineage>
</organism>
<gene>
    <name evidence="2" type="ORF">CPB84DRAFT_1849498</name>
</gene>
<protein>
    <recommendedName>
        <fullName evidence="1">DEAD/DEAH-box helicase domain-containing protein</fullName>
    </recommendedName>
</protein>
<sequence>MAQKPHWQDPEELNMINNIIKKVIPAWTDGLHAVQLELISAILDGQDILCCMAAGDGKSAAFSVPILVLSEYNSQPGLPTRVLITPTKGLSENIVDELSKLNVMVFSYCKENVTEAWKAGIHLVAQIKDCLKWQVVCVDPEYLQDKE</sequence>
<accession>A0A9P5TLB7</accession>
<proteinExistence type="predicted"/>
<evidence type="ECO:0000313" key="2">
    <source>
        <dbReference type="EMBL" id="KAF8888938.1"/>
    </source>
</evidence>
<keyword evidence="3" id="KW-1185">Reference proteome</keyword>
<evidence type="ECO:0000313" key="3">
    <source>
        <dbReference type="Proteomes" id="UP000724874"/>
    </source>
</evidence>
<dbReference type="InterPro" id="IPR011545">
    <property type="entry name" value="DEAD/DEAH_box_helicase_dom"/>
</dbReference>
<dbReference type="OrthoDB" id="3260945at2759"/>
<dbReference type="GO" id="GO:0005524">
    <property type="term" value="F:ATP binding"/>
    <property type="evidence" value="ECO:0007669"/>
    <property type="project" value="InterPro"/>
</dbReference>
<evidence type="ECO:0000259" key="1">
    <source>
        <dbReference type="Pfam" id="PF00270"/>
    </source>
</evidence>
<feature type="domain" description="DEAD/DEAH-box helicase" evidence="1">
    <location>
        <begin position="33"/>
        <end position="144"/>
    </location>
</feature>
<dbReference type="EMBL" id="JADNYJ010000082">
    <property type="protein sequence ID" value="KAF8888938.1"/>
    <property type="molecule type" value="Genomic_DNA"/>
</dbReference>
<dbReference type="InterPro" id="IPR027417">
    <property type="entry name" value="P-loop_NTPase"/>
</dbReference>
<comment type="caution">
    <text evidence="2">The sequence shown here is derived from an EMBL/GenBank/DDBJ whole genome shotgun (WGS) entry which is preliminary data.</text>
</comment>
<dbReference type="SUPFAM" id="SSF52540">
    <property type="entry name" value="P-loop containing nucleoside triphosphate hydrolases"/>
    <property type="match status" value="1"/>
</dbReference>